<dbReference type="KEGG" id="aprs:BI364_00160"/>
<evidence type="ECO:0000259" key="2">
    <source>
        <dbReference type="Pfam" id="PF13649"/>
    </source>
</evidence>
<dbReference type="InterPro" id="IPR041698">
    <property type="entry name" value="Methyltransf_25"/>
</dbReference>
<dbReference type="CDD" id="cd02440">
    <property type="entry name" value="AdoMet_MTases"/>
    <property type="match status" value="1"/>
</dbReference>
<dbReference type="GO" id="GO:0032259">
    <property type="term" value="P:methylation"/>
    <property type="evidence" value="ECO:0007669"/>
    <property type="project" value="UniProtKB-KW"/>
</dbReference>
<evidence type="ECO:0000313" key="4">
    <source>
        <dbReference type="Proteomes" id="UP000095401"/>
    </source>
</evidence>
<dbReference type="GO" id="GO:0008168">
    <property type="term" value="F:methyltransferase activity"/>
    <property type="evidence" value="ECO:0007669"/>
    <property type="project" value="UniProtKB-KW"/>
</dbReference>
<dbReference type="EMBL" id="CP017415">
    <property type="protein sequence ID" value="AOU99427.1"/>
    <property type="molecule type" value="Genomic_DNA"/>
</dbReference>
<dbReference type="Pfam" id="PF13649">
    <property type="entry name" value="Methyltransf_25"/>
    <property type="match status" value="1"/>
</dbReference>
<name>A0A1D8ISP9_9GAMM</name>
<dbReference type="SUPFAM" id="SSF53335">
    <property type="entry name" value="S-adenosyl-L-methionine-dependent methyltransferases"/>
    <property type="match status" value="1"/>
</dbReference>
<dbReference type="RefSeq" id="WP_070079775.1">
    <property type="nucleotide sequence ID" value="NZ_CP017415.1"/>
</dbReference>
<evidence type="ECO:0000313" key="3">
    <source>
        <dbReference type="EMBL" id="AOU99427.1"/>
    </source>
</evidence>
<dbReference type="Gene3D" id="3.40.50.150">
    <property type="entry name" value="Vaccinia Virus protein VP39"/>
    <property type="match status" value="1"/>
</dbReference>
<proteinExistence type="predicted"/>
<sequence length="223" mass="24762">MERIPEPELMLDEAQARAYAEADFEAPHARVVELFRESFPDWSGRGAVLDLGCGPGDISLRFAVAYPYCQVDGVDGSEAMMAAGRGRIQASGLDTRVRLHKALLPTDAAPRPLYDAVISNSLLHHLHEPQVLWSAVNRYAADGAPVFIIDLLRPDSLTEARMLCDRYADGEPEVLRQDFFHSLCAAFTLEELHAQLRSAGLDYLEASAVSDRHCMIRGRLRRS</sequence>
<organism evidence="3 4">
    <name type="scientific">Acidihalobacter yilgarnensis</name>
    <dbReference type="NCBI Taxonomy" id="2819280"/>
    <lineage>
        <taxon>Bacteria</taxon>
        <taxon>Pseudomonadati</taxon>
        <taxon>Pseudomonadota</taxon>
        <taxon>Gammaproteobacteria</taxon>
        <taxon>Chromatiales</taxon>
        <taxon>Ectothiorhodospiraceae</taxon>
        <taxon>Acidihalobacter</taxon>
    </lineage>
</organism>
<dbReference type="AlphaFoldDB" id="A0A1D8ISP9"/>
<keyword evidence="1 3" id="KW-0808">Transferase</keyword>
<dbReference type="InterPro" id="IPR029063">
    <property type="entry name" value="SAM-dependent_MTases_sf"/>
</dbReference>
<accession>A0A1D8ISP9</accession>
<gene>
    <name evidence="3" type="ORF">BI364_00160</name>
</gene>
<dbReference type="Proteomes" id="UP000095401">
    <property type="component" value="Chromosome"/>
</dbReference>
<evidence type="ECO:0000256" key="1">
    <source>
        <dbReference type="ARBA" id="ARBA00022679"/>
    </source>
</evidence>
<reference evidence="4" key="1">
    <citation type="submission" date="2016-09" db="EMBL/GenBank/DDBJ databases">
        <title>Acidihalobacter prosperus F5.</title>
        <authorList>
            <person name="Khaleque H.N."/>
            <person name="Ramsay J.P."/>
            <person name="Kaksonen A.H."/>
            <person name="Boxall N.J."/>
            <person name="Watkin E.L.J."/>
        </authorList>
    </citation>
    <scope>NUCLEOTIDE SEQUENCE [LARGE SCALE GENOMIC DNA]</scope>
    <source>
        <strain evidence="4">F5</strain>
    </source>
</reference>
<feature type="domain" description="Methyltransferase" evidence="2">
    <location>
        <begin position="48"/>
        <end position="131"/>
    </location>
</feature>
<protein>
    <submittedName>
        <fullName evidence="3">Methyltransferase type 12</fullName>
    </submittedName>
</protein>
<keyword evidence="4" id="KW-1185">Reference proteome</keyword>
<keyword evidence="3" id="KW-0489">Methyltransferase</keyword>
<dbReference type="PANTHER" id="PTHR43861">
    <property type="entry name" value="TRANS-ACONITATE 2-METHYLTRANSFERASE-RELATED"/>
    <property type="match status" value="1"/>
</dbReference>